<dbReference type="RefSeq" id="WP_343761374.1">
    <property type="nucleotide sequence ID" value="NZ_BAAACG010000009.1"/>
</dbReference>
<feature type="domain" description="N-acetyltransferase" evidence="1">
    <location>
        <begin position="2"/>
        <end position="153"/>
    </location>
</feature>
<protein>
    <submittedName>
        <fullName evidence="2">GNAT family N-acetyltransferase</fullName>
    </submittedName>
</protein>
<dbReference type="EMBL" id="BAAACG010000009">
    <property type="protein sequence ID" value="GAA0740445.1"/>
    <property type="molecule type" value="Genomic_DNA"/>
</dbReference>
<dbReference type="PROSITE" id="PS51186">
    <property type="entry name" value="GNAT"/>
    <property type="match status" value="1"/>
</dbReference>
<organism evidence="2 3">
    <name type="scientific">Clostridium oceanicum</name>
    <dbReference type="NCBI Taxonomy" id="1543"/>
    <lineage>
        <taxon>Bacteria</taxon>
        <taxon>Bacillati</taxon>
        <taxon>Bacillota</taxon>
        <taxon>Clostridia</taxon>
        <taxon>Eubacteriales</taxon>
        <taxon>Clostridiaceae</taxon>
        <taxon>Clostridium</taxon>
    </lineage>
</organism>
<dbReference type="Pfam" id="PF13527">
    <property type="entry name" value="Acetyltransf_9"/>
    <property type="match status" value="1"/>
</dbReference>
<gene>
    <name evidence="2" type="ORF">GCM10008906_20430</name>
</gene>
<keyword evidence="3" id="KW-1185">Reference proteome</keyword>
<evidence type="ECO:0000313" key="2">
    <source>
        <dbReference type="EMBL" id="GAA0740445.1"/>
    </source>
</evidence>
<sequence length="378" mass="45190">MSKIRNAKRKDFTKVINLINHVFRESRGYKPTMEKEFPLLLSYNNLQNMIGFYNGDIPISEVNFLEENIFIEGSFIKVASIGAVCTDESYRGENYASLVLDEVENRMYKQGVDIALISGDRSLYTRRGYMKVKDFYKYRVLPKEKIYINFDLREYKEEYLKLITEMYNLNSTRYYRSYDEFKTLINSATIPWGDISYKKYVIFKDENLIGYIVLRIINEKERYGEVVECFGNCYYIYDLLETLERDLELEYIDYYVHIKDERNKLDKYDEICKDYLHGTVKIINFLKLMNDLRGYFSQYVSESVLNEIKFLKDENGYGIKIKDEIIYIKEIGKVTQLVFEGIEYHKLDYDLSNLPNIEKFLKAVFPIPFVWTKNLNYQ</sequence>
<accession>A0ABN1JIX6</accession>
<dbReference type="SUPFAM" id="SSF55729">
    <property type="entry name" value="Acyl-CoA N-acyltransferases (Nat)"/>
    <property type="match status" value="1"/>
</dbReference>
<dbReference type="Proteomes" id="UP001501510">
    <property type="component" value="Unassembled WGS sequence"/>
</dbReference>
<evidence type="ECO:0000313" key="3">
    <source>
        <dbReference type="Proteomes" id="UP001501510"/>
    </source>
</evidence>
<proteinExistence type="predicted"/>
<evidence type="ECO:0000259" key="1">
    <source>
        <dbReference type="PROSITE" id="PS51186"/>
    </source>
</evidence>
<name>A0ABN1JIX6_9CLOT</name>
<dbReference type="InterPro" id="IPR016181">
    <property type="entry name" value="Acyl_CoA_acyltransferase"/>
</dbReference>
<dbReference type="InterPro" id="IPR000182">
    <property type="entry name" value="GNAT_dom"/>
</dbReference>
<reference evidence="2 3" key="1">
    <citation type="journal article" date="2019" name="Int. J. Syst. Evol. Microbiol.">
        <title>The Global Catalogue of Microorganisms (GCM) 10K type strain sequencing project: providing services to taxonomists for standard genome sequencing and annotation.</title>
        <authorList>
            <consortium name="The Broad Institute Genomics Platform"/>
            <consortium name="The Broad Institute Genome Sequencing Center for Infectious Disease"/>
            <person name="Wu L."/>
            <person name="Ma J."/>
        </authorList>
    </citation>
    <scope>NUCLEOTIDE SEQUENCE [LARGE SCALE GENOMIC DNA]</scope>
    <source>
        <strain evidence="2 3">JCM 1407</strain>
    </source>
</reference>
<dbReference type="Gene3D" id="3.40.630.30">
    <property type="match status" value="1"/>
</dbReference>
<comment type="caution">
    <text evidence="2">The sequence shown here is derived from an EMBL/GenBank/DDBJ whole genome shotgun (WGS) entry which is preliminary data.</text>
</comment>